<protein>
    <submittedName>
        <fullName evidence="2">Uncharacterized protein</fullName>
    </submittedName>
</protein>
<dbReference type="Proteomes" id="UP001164746">
    <property type="component" value="Chromosome 3"/>
</dbReference>
<sequence>MSCRNKKLFRVPARLGRPLRGIELAQGVNPVQAPPVELMRALDVRADFEHRESRNGQARSTNDVRADLEHRESPKSLARSTYDVHADLKNRESR</sequence>
<reference evidence="2" key="1">
    <citation type="submission" date="2022-11" db="EMBL/GenBank/DDBJ databases">
        <title>Centuries of genome instability and evolution in soft-shell clam transmissible cancer (bioRxiv).</title>
        <authorList>
            <person name="Hart S.F.M."/>
            <person name="Yonemitsu M.A."/>
            <person name="Giersch R.M."/>
            <person name="Beal B.F."/>
            <person name="Arriagada G."/>
            <person name="Davis B.W."/>
            <person name="Ostrander E.A."/>
            <person name="Goff S.P."/>
            <person name="Metzger M.J."/>
        </authorList>
    </citation>
    <scope>NUCLEOTIDE SEQUENCE</scope>
    <source>
        <strain evidence="2">MELC-2E11</strain>
        <tissue evidence="2">Siphon/mantle</tissue>
    </source>
</reference>
<dbReference type="EMBL" id="CP111014">
    <property type="protein sequence ID" value="WAR00914.1"/>
    <property type="molecule type" value="Genomic_DNA"/>
</dbReference>
<keyword evidence="3" id="KW-1185">Reference proteome</keyword>
<feature type="region of interest" description="Disordered" evidence="1">
    <location>
        <begin position="48"/>
        <end position="94"/>
    </location>
</feature>
<evidence type="ECO:0000313" key="2">
    <source>
        <dbReference type="EMBL" id="WAR00914.1"/>
    </source>
</evidence>
<organism evidence="2 3">
    <name type="scientific">Mya arenaria</name>
    <name type="common">Soft-shell clam</name>
    <dbReference type="NCBI Taxonomy" id="6604"/>
    <lineage>
        <taxon>Eukaryota</taxon>
        <taxon>Metazoa</taxon>
        <taxon>Spiralia</taxon>
        <taxon>Lophotrochozoa</taxon>
        <taxon>Mollusca</taxon>
        <taxon>Bivalvia</taxon>
        <taxon>Autobranchia</taxon>
        <taxon>Heteroconchia</taxon>
        <taxon>Euheterodonta</taxon>
        <taxon>Imparidentia</taxon>
        <taxon>Neoheterodontei</taxon>
        <taxon>Myida</taxon>
        <taxon>Myoidea</taxon>
        <taxon>Myidae</taxon>
        <taxon>Mya</taxon>
    </lineage>
</organism>
<evidence type="ECO:0000313" key="3">
    <source>
        <dbReference type="Proteomes" id="UP001164746"/>
    </source>
</evidence>
<feature type="compositionally biased region" description="Basic and acidic residues" evidence="1">
    <location>
        <begin position="62"/>
        <end position="74"/>
    </location>
</feature>
<proteinExistence type="predicted"/>
<accession>A0ABY7DVJ2</accession>
<gene>
    <name evidence="2" type="ORF">MAR_025286</name>
</gene>
<feature type="compositionally biased region" description="Basic and acidic residues" evidence="1">
    <location>
        <begin position="82"/>
        <end position="94"/>
    </location>
</feature>
<evidence type="ECO:0000256" key="1">
    <source>
        <dbReference type="SAM" id="MobiDB-lite"/>
    </source>
</evidence>
<name>A0ABY7DVJ2_MYAAR</name>